<evidence type="ECO:0000313" key="2">
    <source>
        <dbReference type="EMBL" id="TWT78806.1"/>
    </source>
</evidence>
<protein>
    <submittedName>
        <fullName evidence="2">Uncharacterized protein</fullName>
    </submittedName>
</protein>
<proteinExistence type="predicted"/>
<evidence type="ECO:0000313" key="3">
    <source>
        <dbReference type="Proteomes" id="UP000315010"/>
    </source>
</evidence>
<comment type="caution">
    <text evidence="2">The sequence shown here is derived from an EMBL/GenBank/DDBJ whole genome shotgun (WGS) entry which is preliminary data.</text>
</comment>
<accession>A0A5C5YVL2</accession>
<dbReference type="Proteomes" id="UP000315010">
    <property type="component" value="Unassembled WGS sequence"/>
</dbReference>
<evidence type="ECO:0000256" key="1">
    <source>
        <dbReference type="SAM" id="MobiDB-lite"/>
    </source>
</evidence>
<dbReference type="EMBL" id="SJPJ01000001">
    <property type="protein sequence ID" value="TWT78806.1"/>
    <property type="molecule type" value="Genomic_DNA"/>
</dbReference>
<sequence>MVAISEISSERTLNEGPVSRAVSSGADEEANALETSLL</sequence>
<feature type="region of interest" description="Disordered" evidence="1">
    <location>
        <begin position="1"/>
        <end position="38"/>
    </location>
</feature>
<gene>
    <name evidence="2" type="ORF">CA13_02030</name>
</gene>
<organism evidence="2 3">
    <name type="scientific">Novipirellula herctigrandis</name>
    <dbReference type="NCBI Taxonomy" id="2527986"/>
    <lineage>
        <taxon>Bacteria</taxon>
        <taxon>Pseudomonadati</taxon>
        <taxon>Planctomycetota</taxon>
        <taxon>Planctomycetia</taxon>
        <taxon>Pirellulales</taxon>
        <taxon>Pirellulaceae</taxon>
        <taxon>Novipirellula</taxon>
    </lineage>
</organism>
<reference evidence="2 3" key="1">
    <citation type="submission" date="2019-02" db="EMBL/GenBank/DDBJ databases">
        <title>Deep-cultivation of Planctomycetes and their phenomic and genomic characterization uncovers novel biology.</title>
        <authorList>
            <person name="Wiegand S."/>
            <person name="Jogler M."/>
            <person name="Boedeker C."/>
            <person name="Pinto D."/>
            <person name="Vollmers J."/>
            <person name="Rivas-Marin E."/>
            <person name="Kohn T."/>
            <person name="Peeters S.H."/>
            <person name="Heuer A."/>
            <person name="Rast P."/>
            <person name="Oberbeckmann S."/>
            <person name="Bunk B."/>
            <person name="Jeske O."/>
            <person name="Meyerdierks A."/>
            <person name="Storesund J.E."/>
            <person name="Kallscheuer N."/>
            <person name="Luecker S."/>
            <person name="Lage O.M."/>
            <person name="Pohl T."/>
            <person name="Merkel B.J."/>
            <person name="Hornburger P."/>
            <person name="Mueller R.-W."/>
            <person name="Bruemmer F."/>
            <person name="Labrenz M."/>
            <person name="Spormann A.M."/>
            <person name="Op Den Camp H."/>
            <person name="Overmann J."/>
            <person name="Amann R."/>
            <person name="Jetten M.S.M."/>
            <person name="Mascher T."/>
            <person name="Medema M.H."/>
            <person name="Devos D.P."/>
            <person name="Kaster A.-K."/>
            <person name="Ovreas L."/>
            <person name="Rohde M."/>
            <person name="Galperin M.Y."/>
            <person name="Jogler C."/>
        </authorList>
    </citation>
    <scope>NUCLEOTIDE SEQUENCE [LARGE SCALE GENOMIC DNA]</scope>
    <source>
        <strain evidence="2 3">CA13</strain>
    </source>
</reference>
<keyword evidence="3" id="KW-1185">Reference proteome</keyword>
<name>A0A5C5YVL2_9BACT</name>
<dbReference type="AlphaFoldDB" id="A0A5C5YVL2"/>